<dbReference type="RefSeq" id="WP_284313650.1">
    <property type="nucleotide sequence ID" value="NZ_BSPC01000031.1"/>
</dbReference>
<protein>
    <submittedName>
        <fullName evidence="2">Uncharacterized protein</fullName>
    </submittedName>
</protein>
<feature type="compositionally biased region" description="Polar residues" evidence="1">
    <location>
        <begin position="1"/>
        <end position="18"/>
    </location>
</feature>
<dbReference type="Proteomes" id="UP001156882">
    <property type="component" value="Unassembled WGS sequence"/>
</dbReference>
<evidence type="ECO:0000313" key="2">
    <source>
        <dbReference type="EMBL" id="GLS20559.1"/>
    </source>
</evidence>
<gene>
    <name evidence="2" type="ORF">GCM10007874_35760</name>
</gene>
<comment type="caution">
    <text evidence="2">The sequence shown here is derived from an EMBL/GenBank/DDBJ whole genome shotgun (WGS) entry which is preliminary data.</text>
</comment>
<evidence type="ECO:0000256" key="1">
    <source>
        <dbReference type="SAM" id="MobiDB-lite"/>
    </source>
</evidence>
<reference evidence="3" key="1">
    <citation type="journal article" date="2019" name="Int. J. Syst. Evol. Microbiol.">
        <title>The Global Catalogue of Microorganisms (GCM) 10K type strain sequencing project: providing services to taxonomists for standard genome sequencing and annotation.</title>
        <authorList>
            <consortium name="The Broad Institute Genomics Platform"/>
            <consortium name="The Broad Institute Genome Sequencing Center for Infectious Disease"/>
            <person name="Wu L."/>
            <person name="Ma J."/>
        </authorList>
    </citation>
    <scope>NUCLEOTIDE SEQUENCE [LARGE SCALE GENOMIC DNA]</scope>
    <source>
        <strain evidence="3">NBRC 101365</strain>
    </source>
</reference>
<feature type="region of interest" description="Disordered" evidence="1">
    <location>
        <begin position="1"/>
        <end position="51"/>
    </location>
</feature>
<organism evidence="2 3">
    <name type="scientific">Labrys miyagiensis</name>
    <dbReference type="NCBI Taxonomy" id="346912"/>
    <lineage>
        <taxon>Bacteria</taxon>
        <taxon>Pseudomonadati</taxon>
        <taxon>Pseudomonadota</taxon>
        <taxon>Alphaproteobacteria</taxon>
        <taxon>Hyphomicrobiales</taxon>
        <taxon>Xanthobacteraceae</taxon>
        <taxon>Labrys</taxon>
    </lineage>
</organism>
<dbReference type="EMBL" id="BSPC01000031">
    <property type="protein sequence ID" value="GLS20559.1"/>
    <property type="molecule type" value="Genomic_DNA"/>
</dbReference>
<sequence length="178" mass="18341">MNSDQSTTPYSGNESPYVNPNPDPTGASSDPMVHTKQAGAKLRDTTSTALEDAQNLASTAAEEGKAYAGAVASDASAVFKEAVESNKTAGADAVVNLARSAKDAADGIEGTSPQIAKIVRSAAEGVEKISTDIRDRNVGELFDTVSDFAKRQPAAFFGCGLVAGIVLSRLMRASSRTA</sequence>
<proteinExistence type="predicted"/>
<accession>A0ABQ6CK37</accession>
<name>A0ABQ6CK37_9HYPH</name>
<keyword evidence="3" id="KW-1185">Reference proteome</keyword>
<evidence type="ECO:0000313" key="3">
    <source>
        <dbReference type="Proteomes" id="UP001156882"/>
    </source>
</evidence>